<accession>A0A6S6R1P0</accession>
<dbReference type="RefSeq" id="WP_184095169.1">
    <property type="nucleotide sequence ID" value="NZ_AP023367.1"/>
</dbReference>
<gene>
    <name evidence="1" type="ORF">acsn021_07990</name>
</gene>
<dbReference type="AlphaFoldDB" id="A0A6S6R1P0"/>
<reference evidence="1 2" key="1">
    <citation type="journal article" date="2016" name="Int. J. Syst. Evol. Microbiol.">
        <title>Descriptions of Anaerotaenia torta gen. nov., sp. nov. and Anaerocolumna cellulosilytica gen. nov., sp. nov. isolated from a methanogenic reactor of cattle waste.</title>
        <authorList>
            <person name="Uek A."/>
            <person name="Ohtaki Y."/>
            <person name="Kaku N."/>
            <person name="Ueki K."/>
        </authorList>
    </citation>
    <scope>NUCLEOTIDE SEQUENCE [LARGE SCALE GENOMIC DNA]</scope>
    <source>
        <strain evidence="1 2">SN021</strain>
    </source>
</reference>
<dbReference type="EMBL" id="AP023367">
    <property type="protein sequence ID" value="BCJ93230.1"/>
    <property type="molecule type" value="Genomic_DNA"/>
</dbReference>
<evidence type="ECO:0000313" key="1">
    <source>
        <dbReference type="EMBL" id="BCJ93230.1"/>
    </source>
</evidence>
<dbReference type="KEGG" id="acel:acsn021_07990"/>
<sequence length="235" mass="28612">MQNLEYKYVNFLLHNITSLNKEFREGYELYNEKHPQESKYEFYFDYELAQFMAKLLQQGNHFKCPPHEELEKLFQYTQMVSYFQNIERLKYQGENLLKLIDEPNVYLNKLSEYCFSDSILVKFMIHKDTCTFFFENALVYGNKDNWDDEDYIIKGENLKFHFEGVKDMKFSGSFDLKYLQHSRGYEWEHDKVSDGRYRLAILCIASYEHFIIEFTYSTVRITPFDYENFRVRFQG</sequence>
<dbReference type="Proteomes" id="UP000515561">
    <property type="component" value="Chromosome"/>
</dbReference>
<proteinExistence type="predicted"/>
<keyword evidence="2" id="KW-1185">Reference proteome</keyword>
<evidence type="ECO:0000313" key="2">
    <source>
        <dbReference type="Proteomes" id="UP000515561"/>
    </source>
</evidence>
<name>A0A6S6R1P0_9FIRM</name>
<protein>
    <submittedName>
        <fullName evidence="1">Uncharacterized protein</fullName>
    </submittedName>
</protein>
<organism evidence="1 2">
    <name type="scientific">Anaerocolumna cellulosilytica</name>
    <dbReference type="NCBI Taxonomy" id="433286"/>
    <lineage>
        <taxon>Bacteria</taxon>
        <taxon>Bacillati</taxon>
        <taxon>Bacillota</taxon>
        <taxon>Clostridia</taxon>
        <taxon>Lachnospirales</taxon>
        <taxon>Lachnospiraceae</taxon>
        <taxon>Anaerocolumna</taxon>
    </lineage>
</organism>